<comment type="caution">
    <text evidence="1">The sequence shown here is derived from an EMBL/GenBank/DDBJ whole genome shotgun (WGS) entry which is preliminary data.</text>
</comment>
<organism evidence="1 2">
    <name type="scientific">Oedothorax gibbosus</name>
    <dbReference type="NCBI Taxonomy" id="931172"/>
    <lineage>
        <taxon>Eukaryota</taxon>
        <taxon>Metazoa</taxon>
        <taxon>Ecdysozoa</taxon>
        <taxon>Arthropoda</taxon>
        <taxon>Chelicerata</taxon>
        <taxon>Arachnida</taxon>
        <taxon>Araneae</taxon>
        <taxon>Araneomorphae</taxon>
        <taxon>Entelegynae</taxon>
        <taxon>Araneoidea</taxon>
        <taxon>Linyphiidae</taxon>
        <taxon>Erigoninae</taxon>
        <taxon>Oedothorax</taxon>
    </lineage>
</organism>
<dbReference type="AlphaFoldDB" id="A0AAV6UDB5"/>
<protein>
    <recommendedName>
        <fullName evidence="3">Secreted protein</fullName>
    </recommendedName>
</protein>
<evidence type="ECO:0000313" key="2">
    <source>
        <dbReference type="Proteomes" id="UP000827092"/>
    </source>
</evidence>
<reference evidence="1 2" key="1">
    <citation type="journal article" date="2022" name="Nat. Ecol. Evol.">
        <title>A masculinizing supergene underlies an exaggerated male reproductive morph in a spider.</title>
        <authorList>
            <person name="Hendrickx F."/>
            <person name="De Corte Z."/>
            <person name="Sonet G."/>
            <person name="Van Belleghem S.M."/>
            <person name="Kostlbacher S."/>
            <person name="Vangestel C."/>
        </authorList>
    </citation>
    <scope>NUCLEOTIDE SEQUENCE [LARGE SCALE GENOMIC DNA]</scope>
    <source>
        <strain evidence="1">W744_W776</strain>
    </source>
</reference>
<keyword evidence="2" id="KW-1185">Reference proteome</keyword>
<gene>
    <name evidence="1" type="ORF">JTE90_016577</name>
</gene>
<sequence>MGLSGARTVSLGATLPLLALQVRNGGLERPVAALVIARATQVDGARQCWHAVPSKDYYNGQENVKEMPRLGR</sequence>
<dbReference type="Proteomes" id="UP000827092">
    <property type="component" value="Unassembled WGS sequence"/>
</dbReference>
<dbReference type="EMBL" id="JAFNEN010000513">
    <property type="protein sequence ID" value="KAG8181490.1"/>
    <property type="molecule type" value="Genomic_DNA"/>
</dbReference>
<evidence type="ECO:0000313" key="1">
    <source>
        <dbReference type="EMBL" id="KAG8181490.1"/>
    </source>
</evidence>
<evidence type="ECO:0008006" key="3">
    <source>
        <dbReference type="Google" id="ProtNLM"/>
    </source>
</evidence>
<name>A0AAV6UDB5_9ARAC</name>
<proteinExistence type="predicted"/>
<accession>A0AAV6UDB5</accession>